<dbReference type="CDD" id="cd16893">
    <property type="entry name" value="LT_MltC_MltE"/>
    <property type="match status" value="1"/>
</dbReference>
<reference evidence="4 5" key="1">
    <citation type="submission" date="2024-03" db="EMBL/GenBank/DDBJ databases">
        <title>High-quality draft genome sequence of Oceanobacter sp. wDCs-4.</title>
        <authorList>
            <person name="Dong C."/>
        </authorList>
    </citation>
    <scope>NUCLEOTIDE SEQUENCE [LARGE SCALE GENOMIC DNA]</scope>
    <source>
        <strain evidence="5">wDCs-4</strain>
    </source>
</reference>
<dbReference type="Gene3D" id="1.10.530.10">
    <property type="match status" value="1"/>
</dbReference>
<comment type="caution">
    <text evidence="4">The sequence shown here is derived from an EMBL/GenBank/DDBJ whole genome shotgun (WGS) entry which is preliminary data.</text>
</comment>
<evidence type="ECO:0000259" key="2">
    <source>
        <dbReference type="Pfam" id="PF01464"/>
    </source>
</evidence>
<accession>A0ABW8NGZ7</accession>
<dbReference type="InterPro" id="IPR000189">
    <property type="entry name" value="Transglyc_AS"/>
</dbReference>
<sequence length="381" mass="42993">MAVFFLLTPMFRLVLRLLLPQWQRRRYLLLYPLLWFSLTGGLVLADAELPDNFAELSDDVQSVILEFMFFPEQANQVWGNDLAVSGVRSLVKYLDDFHTQVRIDFDVGTIHIESRGSHTPLQALRHAIEATLLTPADPAAVDLLTAADFGLTGTPFLAGKVQDQEGKSVEFPWRARRYAEYLVAHQLQHTGSRYWVSIPMVRQFRQVSAQQYGELVHQAANRYGIPAALILAIIETESSFNPFAVSPVGAYGLMQVMSRTAGQDVYDKIYQRSGRPGRDVLFRPEQNIDIGTAYLSILRDRYLRGIQDAQKQLYCMIASYNGGAGNLLKTFHRDRQKAIARINAMSANQVYRTILSSHPSQESRNYLKKVSAAQQRYGGGT</sequence>
<dbReference type="InterPro" id="IPR008258">
    <property type="entry name" value="Transglycosylase_SLT_dom_1"/>
</dbReference>
<organism evidence="4 5">
    <name type="scientific">Oceanobacter antarcticus</name>
    <dbReference type="NCBI Taxonomy" id="3133425"/>
    <lineage>
        <taxon>Bacteria</taxon>
        <taxon>Pseudomonadati</taxon>
        <taxon>Pseudomonadota</taxon>
        <taxon>Gammaproteobacteria</taxon>
        <taxon>Oceanospirillales</taxon>
        <taxon>Oceanospirillaceae</taxon>
        <taxon>Oceanobacter</taxon>
    </lineage>
</organism>
<evidence type="ECO:0000313" key="5">
    <source>
        <dbReference type="Proteomes" id="UP001620597"/>
    </source>
</evidence>
<dbReference type="RefSeq" id="WP_416205528.1">
    <property type="nucleotide sequence ID" value="NZ_JBBKTX010000007.1"/>
</dbReference>
<proteinExistence type="inferred from homology"/>
<feature type="domain" description="Murein transglycosylase-C N-terminal" evidence="3">
    <location>
        <begin position="70"/>
        <end position="209"/>
    </location>
</feature>
<dbReference type="EMBL" id="JBBKTX010000007">
    <property type="protein sequence ID" value="MFK4752221.1"/>
    <property type="molecule type" value="Genomic_DNA"/>
</dbReference>
<keyword evidence="5" id="KW-1185">Reference proteome</keyword>
<dbReference type="InterPro" id="IPR023346">
    <property type="entry name" value="Lysozyme-like_dom_sf"/>
</dbReference>
<evidence type="ECO:0000256" key="1">
    <source>
        <dbReference type="ARBA" id="ARBA00007734"/>
    </source>
</evidence>
<comment type="similarity">
    <text evidence="1">Belongs to the transglycosylase Slt family.</text>
</comment>
<dbReference type="PROSITE" id="PS00922">
    <property type="entry name" value="TRANSGLYCOSYLASE"/>
    <property type="match status" value="1"/>
</dbReference>
<dbReference type="Pfam" id="PF11873">
    <property type="entry name" value="Mltc_N"/>
    <property type="match status" value="1"/>
</dbReference>
<name>A0ABW8NGZ7_9GAMM</name>
<dbReference type="PANTHER" id="PTHR37423">
    <property type="entry name" value="SOLUBLE LYTIC MUREIN TRANSGLYCOSYLASE-RELATED"/>
    <property type="match status" value="1"/>
</dbReference>
<dbReference type="InterPro" id="IPR024570">
    <property type="entry name" value="Murein_transglycosylaseC_N"/>
</dbReference>
<dbReference type="PANTHER" id="PTHR37423:SF2">
    <property type="entry name" value="MEMBRANE-BOUND LYTIC MUREIN TRANSGLYCOSYLASE C"/>
    <property type="match status" value="1"/>
</dbReference>
<gene>
    <name evidence="4" type="ORF">WG929_07355</name>
</gene>
<dbReference type="Pfam" id="PF01464">
    <property type="entry name" value="SLT"/>
    <property type="match status" value="1"/>
</dbReference>
<evidence type="ECO:0000313" key="4">
    <source>
        <dbReference type="EMBL" id="MFK4752221.1"/>
    </source>
</evidence>
<feature type="domain" description="Transglycosylase SLT" evidence="2">
    <location>
        <begin position="215"/>
        <end position="341"/>
    </location>
</feature>
<protein>
    <submittedName>
        <fullName evidence="4">Murein transglycosylase domain-containing protein</fullName>
    </submittedName>
</protein>
<dbReference type="SUPFAM" id="SSF53955">
    <property type="entry name" value="Lysozyme-like"/>
    <property type="match status" value="1"/>
</dbReference>
<evidence type="ECO:0000259" key="3">
    <source>
        <dbReference type="Pfam" id="PF11873"/>
    </source>
</evidence>
<dbReference type="Proteomes" id="UP001620597">
    <property type="component" value="Unassembled WGS sequence"/>
</dbReference>